<evidence type="ECO:0000313" key="1">
    <source>
        <dbReference type="EMBL" id="EGZ24426.1"/>
    </source>
</evidence>
<dbReference type="KEGG" id="psoj:PHYSODRAFT_480553"/>
<dbReference type="AlphaFoldDB" id="G4YW44"/>
<protein>
    <submittedName>
        <fullName evidence="1">Uncharacterized protein</fullName>
    </submittedName>
</protein>
<organism evidence="1 2">
    <name type="scientific">Phytophthora sojae (strain P6497)</name>
    <name type="common">Soybean stem and root rot agent</name>
    <name type="synonym">Phytophthora megasperma f. sp. glycines</name>
    <dbReference type="NCBI Taxonomy" id="1094619"/>
    <lineage>
        <taxon>Eukaryota</taxon>
        <taxon>Sar</taxon>
        <taxon>Stramenopiles</taxon>
        <taxon>Oomycota</taxon>
        <taxon>Peronosporomycetes</taxon>
        <taxon>Peronosporales</taxon>
        <taxon>Peronosporaceae</taxon>
        <taxon>Phytophthora</taxon>
    </lineage>
</organism>
<accession>G4YW44</accession>
<dbReference type="GeneID" id="20655271"/>
<name>G4YW44_PHYSP</name>
<dbReference type="RefSeq" id="XP_009519714.1">
    <property type="nucleotide sequence ID" value="XM_009521419.1"/>
</dbReference>
<dbReference type="OMA" id="TNCITRI"/>
<evidence type="ECO:0000313" key="2">
    <source>
        <dbReference type="Proteomes" id="UP000002640"/>
    </source>
</evidence>
<proteinExistence type="predicted"/>
<reference evidence="1 2" key="1">
    <citation type="journal article" date="2006" name="Science">
        <title>Phytophthora genome sequences uncover evolutionary origins and mechanisms of pathogenesis.</title>
        <authorList>
            <person name="Tyler B.M."/>
            <person name="Tripathy S."/>
            <person name="Zhang X."/>
            <person name="Dehal P."/>
            <person name="Jiang R.H."/>
            <person name="Aerts A."/>
            <person name="Arredondo F.D."/>
            <person name="Baxter L."/>
            <person name="Bensasson D."/>
            <person name="Beynon J.L."/>
            <person name="Chapman J."/>
            <person name="Damasceno C.M."/>
            <person name="Dorrance A.E."/>
            <person name="Dou D."/>
            <person name="Dickerman A.W."/>
            <person name="Dubchak I.L."/>
            <person name="Garbelotto M."/>
            <person name="Gijzen M."/>
            <person name="Gordon S.G."/>
            <person name="Govers F."/>
            <person name="Grunwald N.J."/>
            <person name="Huang W."/>
            <person name="Ivors K.L."/>
            <person name="Jones R.W."/>
            <person name="Kamoun S."/>
            <person name="Krampis K."/>
            <person name="Lamour K.H."/>
            <person name="Lee M.K."/>
            <person name="McDonald W.H."/>
            <person name="Medina M."/>
            <person name="Meijer H.J."/>
            <person name="Nordberg E.K."/>
            <person name="Maclean D.J."/>
            <person name="Ospina-Giraldo M.D."/>
            <person name="Morris P.F."/>
            <person name="Phuntumart V."/>
            <person name="Putnam N.H."/>
            <person name="Rash S."/>
            <person name="Rose J.K."/>
            <person name="Sakihama Y."/>
            <person name="Salamov A.A."/>
            <person name="Savidor A."/>
            <person name="Scheuring C.F."/>
            <person name="Smith B.M."/>
            <person name="Sobral B.W."/>
            <person name="Terry A."/>
            <person name="Torto-Alalibo T.A."/>
            <person name="Win J."/>
            <person name="Xu Z."/>
            <person name="Zhang H."/>
            <person name="Grigoriev I.V."/>
            <person name="Rokhsar D.S."/>
            <person name="Boore J.L."/>
        </authorList>
    </citation>
    <scope>NUCLEOTIDE SEQUENCE [LARGE SCALE GENOMIC DNA]</scope>
    <source>
        <strain evidence="1 2">P6497</strain>
    </source>
</reference>
<sequence>MTRAQCKQKLRSLRPAVLKPSNAPTSSIVLQELKDVCSIHVSPSGGKSCYAVEVLASSPRVESVTATSSRLSTTDSTDSEGSAAVQVNRGLQDFVYLHERVFNIVRRAHPSRQCRFCLKIADLLVFGSSPDGLLLRFLGSERVARRLAKFITDLTVLTAQCSPLGGRESCSGQALVVQVVYELLLTPSLI</sequence>
<keyword evidence="2" id="KW-1185">Reference proteome</keyword>
<dbReference type="EMBL" id="JH159152">
    <property type="protein sequence ID" value="EGZ24426.1"/>
    <property type="molecule type" value="Genomic_DNA"/>
</dbReference>
<gene>
    <name evidence="1" type="ORF">PHYSODRAFT_480553</name>
</gene>
<dbReference type="InParanoid" id="G4YW44"/>
<dbReference type="Proteomes" id="UP000002640">
    <property type="component" value="Unassembled WGS sequence"/>
</dbReference>